<dbReference type="InterPro" id="IPR027417">
    <property type="entry name" value="P-loop_NTPase"/>
</dbReference>
<feature type="region of interest" description="Disordered" evidence="1">
    <location>
        <begin position="662"/>
        <end position="681"/>
    </location>
</feature>
<dbReference type="Gene3D" id="3.40.50.300">
    <property type="entry name" value="P-loop containing nucleotide triphosphate hydrolases"/>
    <property type="match status" value="2"/>
</dbReference>
<dbReference type="EMBL" id="CBLX010000006">
    <property type="protein sequence ID" value="CDG38942.1"/>
    <property type="molecule type" value="Genomic_DNA"/>
</dbReference>
<dbReference type="Proteomes" id="UP000027583">
    <property type="component" value="Unassembled WGS sequence"/>
</dbReference>
<dbReference type="NCBIfam" id="NF041492">
    <property type="entry name" value="MobF"/>
    <property type="match status" value="1"/>
</dbReference>
<feature type="domain" description="TrwC relaxase" evidence="2">
    <location>
        <begin position="19"/>
        <end position="345"/>
    </location>
</feature>
<reference evidence="3 4" key="2">
    <citation type="journal article" date="2014" name="PLoS ONE">
        <title>Evolution of mitochondria reconstructed from the energy metabolism of living bacteria.</title>
        <authorList>
            <person name="Degli Esposti M."/>
            <person name="Chouaia B."/>
            <person name="Comandatore F."/>
            <person name="Crotti E."/>
            <person name="Sassera D."/>
            <person name="Lievens P.M."/>
            <person name="Daffonchio D."/>
            <person name="Bandi C."/>
        </authorList>
    </citation>
    <scope>NUCLEOTIDE SEQUENCE [LARGE SCALE GENOMIC DNA]</scope>
    <source>
        <strain evidence="3 4">SF2.1</strain>
    </source>
</reference>
<dbReference type="eggNOG" id="COG0507">
    <property type="taxonomic scope" value="Bacteria"/>
</dbReference>
<reference evidence="3 4" key="1">
    <citation type="journal article" date="2014" name="Genome Biol. Evol.">
        <title>Acetic acid bacteria genomes reveal functional traits for adaptation to life in insect guts.</title>
        <authorList>
            <person name="Chouaia B."/>
            <person name="Gaiarsa S."/>
            <person name="Crotti E."/>
            <person name="Comandatore F."/>
            <person name="Degli Esposti M."/>
            <person name="Ricci I."/>
            <person name="Alma A."/>
            <person name="Favia G."/>
            <person name="Bandi C."/>
            <person name="Daffonchio D."/>
        </authorList>
    </citation>
    <scope>NUCLEOTIDE SEQUENCE [LARGE SCALE GENOMIC DNA]</scope>
    <source>
        <strain evidence="3 4">SF2.1</strain>
    </source>
</reference>
<dbReference type="AlphaFoldDB" id="A0A060QJI2"/>
<dbReference type="RefSeq" id="WP_035444041.1">
    <property type="nucleotide sequence ID" value="NZ_CBLX010000006.1"/>
</dbReference>
<evidence type="ECO:0000256" key="1">
    <source>
        <dbReference type="SAM" id="MobiDB-lite"/>
    </source>
</evidence>
<comment type="caution">
    <text evidence="3">The sequence shown here is derived from an EMBL/GenBank/DDBJ whole genome shotgun (WGS) entry which is preliminary data.</text>
</comment>
<dbReference type="Gene3D" id="2.30.30.940">
    <property type="match status" value="1"/>
</dbReference>
<evidence type="ECO:0000313" key="4">
    <source>
        <dbReference type="Proteomes" id="UP000027583"/>
    </source>
</evidence>
<dbReference type="InterPro" id="IPR014862">
    <property type="entry name" value="TrwC"/>
</dbReference>
<dbReference type="Pfam" id="PF13604">
    <property type="entry name" value="AAA_30"/>
    <property type="match status" value="1"/>
</dbReference>
<sequence length="1050" mass="116651">MITYSKISAKGQGALIVDYMKESRTQADKDVRIEEDPSADRGGRVVAYYTGRDGRGAWMAGMGSRIADQLGVDTSAPPTDAALARLYEAKRADTGEAWAGQGKKRDLSAWDFTASPDKSVSLAAELCGTALERAAIWHAIHQAGEETMRMIMDHVGVARRGDGKTAHAEEGETAYVFYRHHTARPTLEIQDGPDGATAVIEVPVAGDPQSHIHYHLFNAVATQSGHLGSLDSARITKTTSFLFGAYFQAILAERLRELGIEVQVDETHRAIRVNAVPEHARDFFSKRHKDTQKRAEDFVASQGREWQKLSAEEKFRILSQTNQIFRQAKWTGGNEQEIWQEMAKELGWETSSVMTRHKAQSLSDEERHDAAYQVAIKLVADDFKSAAVLDAELLRVHATRGLIGVGIKGEHDIERVVELIKKRGIVFNGVQTQIVERSQHATMRIANREQIRIEKSVSQHIERMLEDKTGRLDPEVLRRAIAASGLDFTSEPEHGAAQLAAIHALGAADRIAFLMGVAGAGKTALLKPLVSAWKEEGRQVVGTGIAWRQAEALRDAGIDRTYALTRLLSEFKSGKLVLDDKSVLVIDEMSQIAPKPFLELLEHQNKMGFSMRMLGDRDQGQAIEAGDSIELLLRALPPSHLPQITSTLRQKSQRDRAIAALFRSDGRDPSKSEAQQREADVVRAGEALDMKRADGTVRLVGGSHREVVEDIARLYLRRRDMLLAAGYTRGVTISAPTNADVADISQAIRAHLKARGEIGEDRAVVRAIDQRGEQYDLPLAINDRIRLFDRIECRVRTPHGVRRHSLGSNGDFVTVRDVQENGLVLRNRQGREGFVSWDDLRDVKHTDRIRLGFGHAMTIDAAQGITSDEHINAMPRGTASMTGFMAYVAETRHVYRGWTMISEAAVREAELRSRALGDPDPVRMADLWNRVAADLGRHDYKALGLDLVMSQKELETLRAKALAAAIKSERVHMADRSPAAELQTKRENAVLEATAPGDWKDLTYLLKQTGFELTRAMQAEARREEAAEQARKQQERERIRERAPSQSPGM</sequence>
<proteinExistence type="predicted"/>
<evidence type="ECO:0000313" key="3">
    <source>
        <dbReference type="EMBL" id="CDG38942.1"/>
    </source>
</evidence>
<feature type="compositionally biased region" description="Basic and acidic residues" evidence="1">
    <location>
        <begin position="664"/>
        <end position="681"/>
    </location>
</feature>
<protein>
    <submittedName>
        <fullName evidence="3">Conjugal transfer protein TraA</fullName>
    </submittedName>
</protein>
<dbReference type="SUPFAM" id="SSF52540">
    <property type="entry name" value="P-loop containing nucleoside triphosphate hydrolases"/>
    <property type="match status" value="2"/>
</dbReference>
<dbReference type="Pfam" id="PF08751">
    <property type="entry name" value="TrwC"/>
    <property type="match status" value="1"/>
</dbReference>
<organism evidence="3 4">
    <name type="scientific">Asaia bogorensis</name>
    <dbReference type="NCBI Taxonomy" id="91915"/>
    <lineage>
        <taxon>Bacteria</taxon>
        <taxon>Pseudomonadati</taxon>
        <taxon>Pseudomonadota</taxon>
        <taxon>Alphaproteobacteria</taxon>
        <taxon>Acetobacterales</taxon>
        <taxon>Acetobacteraceae</taxon>
        <taxon>Asaia</taxon>
    </lineage>
</organism>
<feature type="region of interest" description="Disordered" evidence="1">
    <location>
        <begin position="1022"/>
        <end position="1050"/>
    </location>
</feature>
<gene>
    <name evidence="3" type="ORF">ASAP_0897</name>
</gene>
<feature type="compositionally biased region" description="Basic and acidic residues" evidence="1">
    <location>
        <begin position="1022"/>
        <end position="1043"/>
    </location>
</feature>
<accession>A0A060QJI2</accession>
<dbReference type="SUPFAM" id="SSF55464">
    <property type="entry name" value="Origin of replication-binding domain, RBD-like"/>
    <property type="match status" value="1"/>
</dbReference>
<name>A0A060QJI2_9PROT</name>
<evidence type="ECO:0000259" key="2">
    <source>
        <dbReference type="Pfam" id="PF08751"/>
    </source>
</evidence>